<dbReference type="PANTHER" id="PTHR43877:SF1">
    <property type="entry name" value="ACETYLTRANSFERASE"/>
    <property type="match status" value="1"/>
</dbReference>
<feature type="region of interest" description="Disordered" evidence="3">
    <location>
        <begin position="124"/>
        <end position="149"/>
    </location>
</feature>
<keyword evidence="1" id="KW-0808">Transferase</keyword>
<keyword evidence="2" id="KW-0012">Acyltransferase</keyword>
<feature type="domain" description="N-acetyltransferase" evidence="4">
    <location>
        <begin position="3"/>
        <end position="149"/>
    </location>
</feature>
<sequence length="149" mass="15782">MTVTVRPETADDEAAVAHVHAAAFGDDLVPRLVDRLRERPAPLAPQGFVAVVDGEIAGHVMNTASWLDAPRALVDVLVLSPLGVLPRHQRRGLGTLLVATAIEAADQAGAPLLFLEGDPAYYRERGFQPGEPSASASRACASRTPRSRS</sequence>
<organism evidence="5 6">
    <name type="scientific">Asanoa siamensis</name>
    <dbReference type="NCBI Taxonomy" id="926357"/>
    <lineage>
        <taxon>Bacteria</taxon>
        <taxon>Bacillati</taxon>
        <taxon>Actinomycetota</taxon>
        <taxon>Actinomycetes</taxon>
        <taxon>Micromonosporales</taxon>
        <taxon>Micromonosporaceae</taxon>
        <taxon>Asanoa</taxon>
    </lineage>
</organism>
<evidence type="ECO:0000313" key="6">
    <source>
        <dbReference type="Proteomes" id="UP000604117"/>
    </source>
</evidence>
<dbReference type="Gene3D" id="3.40.630.30">
    <property type="match status" value="1"/>
</dbReference>
<gene>
    <name evidence="5" type="ORF">Asi02nite_48620</name>
</gene>
<evidence type="ECO:0000256" key="3">
    <source>
        <dbReference type="SAM" id="MobiDB-lite"/>
    </source>
</evidence>
<evidence type="ECO:0000313" key="5">
    <source>
        <dbReference type="EMBL" id="GIF75344.1"/>
    </source>
</evidence>
<dbReference type="Proteomes" id="UP000604117">
    <property type="component" value="Unassembled WGS sequence"/>
</dbReference>
<dbReference type="EMBL" id="BONE01000042">
    <property type="protein sequence ID" value="GIF75344.1"/>
    <property type="molecule type" value="Genomic_DNA"/>
</dbReference>
<proteinExistence type="predicted"/>
<feature type="compositionally biased region" description="Low complexity" evidence="3">
    <location>
        <begin position="133"/>
        <end position="149"/>
    </location>
</feature>
<dbReference type="InterPro" id="IPR000182">
    <property type="entry name" value="GNAT_dom"/>
</dbReference>
<protein>
    <recommendedName>
        <fullName evidence="4">N-acetyltransferase domain-containing protein</fullName>
    </recommendedName>
</protein>
<reference evidence="5 6" key="1">
    <citation type="submission" date="2021-01" db="EMBL/GenBank/DDBJ databases">
        <title>Whole genome shotgun sequence of Asanoa siamensis NBRC 107932.</title>
        <authorList>
            <person name="Komaki H."/>
            <person name="Tamura T."/>
        </authorList>
    </citation>
    <scope>NUCLEOTIDE SEQUENCE [LARGE SCALE GENOMIC DNA]</scope>
    <source>
        <strain evidence="5 6">NBRC 107932</strain>
    </source>
</reference>
<dbReference type="Pfam" id="PF00583">
    <property type="entry name" value="Acetyltransf_1"/>
    <property type="match status" value="1"/>
</dbReference>
<dbReference type="InterPro" id="IPR050832">
    <property type="entry name" value="Bact_Acetyltransf"/>
</dbReference>
<dbReference type="InterPro" id="IPR016181">
    <property type="entry name" value="Acyl_CoA_acyltransferase"/>
</dbReference>
<evidence type="ECO:0000259" key="4">
    <source>
        <dbReference type="PROSITE" id="PS51186"/>
    </source>
</evidence>
<accession>A0ABQ4CVN1</accession>
<dbReference type="SUPFAM" id="SSF55729">
    <property type="entry name" value="Acyl-CoA N-acyltransferases (Nat)"/>
    <property type="match status" value="1"/>
</dbReference>
<name>A0ABQ4CVN1_9ACTN</name>
<dbReference type="PROSITE" id="PS51186">
    <property type="entry name" value="GNAT"/>
    <property type="match status" value="1"/>
</dbReference>
<evidence type="ECO:0000256" key="2">
    <source>
        <dbReference type="ARBA" id="ARBA00023315"/>
    </source>
</evidence>
<keyword evidence="6" id="KW-1185">Reference proteome</keyword>
<dbReference type="PANTHER" id="PTHR43877">
    <property type="entry name" value="AMINOALKYLPHOSPHONATE N-ACETYLTRANSFERASE-RELATED-RELATED"/>
    <property type="match status" value="1"/>
</dbReference>
<dbReference type="CDD" id="cd04301">
    <property type="entry name" value="NAT_SF"/>
    <property type="match status" value="1"/>
</dbReference>
<comment type="caution">
    <text evidence="5">The sequence shown here is derived from an EMBL/GenBank/DDBJ whole genome shotgun (WGS) entry which is preliminary data.</text>
</comment>
<dbReference type="RefSeq" id="WP_239127022.1">
    <property type="nucleotide sequence ID" value="NZ_BONE01000042.1"/>
</dbReference>
<evidence type="ECO:0000256" key="1">
    <source>
        <dbReference type="ARBA" id="ARBA00022679"/>
    </source>
</evidence>